<accession>A0A507B3E5</accession>
<dbReference type="InParanoid" id="A0A507B3E5"/>
<evidence type="ECO:0000256" key="5">
    <source>
        <dbReference type="ARBA" id="ARBA00023136"/>
    </source>
</evidence>
<sequence>MADRPLPAAYDEAAAAKNEMQVDEPKPRSVDDADTSEGGDHRPKKDTLKRKILRVIWDSLDKSPEERRFVAKADWWIMTYVCVAYFVKYLDQTNIVNAYVSGMKEDLGMSGNDYNYLQTMFTVGYCLGNLPSQLIMTKVRPSVWLPSLELIWSVLVMVMASVKNVQGMYALRFFIGMLEASAYPGIITLLGNWYTPQELGKRSSIFIASSAVAQMFSGYLQAGLYHGMDGKHGLAAWQWLFIFDGIIGIPISILGFFAIPDSPFTSKARWLNESDRAMAQQRMERVGRKPPKKLTWGVIRDIATSWPVYLFSIPFACQLLGNRIYNYFTIYLKSTKRYSVEQVNLIPTGGFGIQVVTALLWAWLSDATQSRVWVICLAASLSMLGCIILSVYPEHNHSAMMAGWFLTYCQMGASALMLSMVNELLSFSTEQRLVVIGVIETFGFVMNAWVILLAYDSGQAPKFKVGYEMATMFFALEAIFILIIGYCAKRWKPGPKHQVVDE</sequence>
<dbReference type="PANTHER" id="PTHR43791">
    <property type="entry name" value="PERMEASE-RELATED"/>
    <property type="match status" value="1"/>
</dbReference>
<feature type="transmembrane region" description="Helical" evidence="8">
    <location>
        <begin position="306"/>
        <end position="325"/>
    </location>
</feature>
<feature type="transmembrane region" description="Helical" evidence="8">
    <location>
        <begin position="467"/>
        <end position="488"/>
    </location>
</feature>
<dbReference type="PANTHER" id="PTHR43791:SF43">
    <property type="entry name" value="MAJOR FACILITATOR SUPERFAMILY (MFS) PROFILE DOMAIN-CONTAINING PROTEIN"/>
    <property type="match status" value="1"/>
</dbReference>
<dbReference type="FunFam" id="1.20.1250.20:FF:000065">
    <property type="entry name" value="Putative MFS pantothenate transporter"/>
    <property type="match status" value="1"/>
</dbReference>
<evidence type="ECO:0000256" key="2">
    <source>
        <dbReference type="ARBA" id="ARBA00022448"/>
    </source>
</evidence>
<evidence type="ECO:0000256" key="4">
    <source>
        <dbReference type="ARBA" id="ARBA00022989"/>
    </source>
</evidence>
<dbReference type="GeneID" id="41973504"/>
<feature type="transmembrane region" description="Helical" evidence="8">
    <location>
        <begin position="168"/>
        <end position="193"/>
    </location>
</feature>
<proteinExistence type="inferred from homology"/>
<evidence type="ECO:0000256" key="3">
    <source>
        <dbReference type="ARBA" id="ARBA00022692"/>
    </source>
</evidence>
<keyword evidence="5 8" id="KW-0472">Membrane</keyword>
<feature type="transmembrane region" description="Helical" evidence="8">
    <location>
        <begin position="143"/>
        <end position="162"/>
    </location>
</feature>
<comment type="similarity">
    <text evidence="6">Belongs to the major facilitator superfamily. Allantoate permease family.</text>
</comment>
<feature type="transmembrane region" description="Helical" evidence="8">
    <location>
        <begin position="205"/>
        <end position="224"/>
    </location>
</feature>
<comment type="subcellular location">
    <subcellularLocation>
        <location evidence="1">Membrane</location>
        <topology evidence="1">Multi-pass membrane protein</topology>
    </subcellularLocation>
</comment>
<dbReference type="Pfam" id="PF07690">
    <property type="entry name" value="MFS_1"/>
    <property type="match status" value="1"/>
</dbReference>
<feature type="transmembrane region" description="Helical" evidence="8">
    <location>
        <begin position="372"/>
        <end position="392"/>
    </location>
</feature>
<dbReference type="Gene3D" id="1.20.1250.20">
    <property type="entry name" value="MFS general substrate transporter like domains"/>
    <property type="match status" value="2"/>
</dbReference>
<dbReference type="GO" id="GO:0022857">
    <property type="term" value="F:transmembrane transporter activity"/>
    <property type="evidence" value="ECO:0007669"/>
    <property type="project" value="InterPro"/>
</dbReference>
<keyword evidence="11" id="KW-1185">Reference proteome</keyword>
<feature type="domain" description="Major facilitator superfamily (MFS) profile" evidence="9">
    <location>
        <begin position="77"/>
        <end position="492"/>
    </location>
</feature>
<dbReference type="GO" id="GO:0016020">
    <property type="term" value="C:membrane"/>
    <property type="evidence" value="ECO:0007669"/>
    <property type="project" value="UniProtKB-SubCell"/>
</dbReference>
<evidence type="ECO:0000313" key="11">
    <source>
        <dbReference type="Proteomes" id="UP000319257"/>
    </source>
</evidence>
<dbReference type="InterPro" id="IPR036259">
    <property type="entry name" value="MFS_trans_sf"/>
</dbReference>
<dbReference type="SUPFAM" id="SSF103473">
    <property type="entry name" value="MFS general substrate transporter"/>
    <property type="match status" value="1"/>
</dbReference>
<evidence type="ECO:0000256" key="8">
    <source>
        <dbReference type="SAM" id="Phobius"/>
    </source>
</evidence>
<reference evidence="10 11" key="1">
    <citation type="submission" date="2019-06" db="EMBL/GenBank/DDBJ databases">
        <title>Draft genome sequence of the filamentous fungus Phialemoniopsis curvata isolated from diesel fuel.</title>
        <authorList>
            <person name="Varaljay V.A."/>
            <person name="Lyon W.J."/>
            <person name="Crouch A.L."/>
            <person name="Drake C.E."/>
            <person name="Hollomon J.M."/>
            <person name="Nadeau L.J."/>
            <person name="Nunn H.S."/>
            <person name="Stevenson B.S."/>
            <person name="Bojanowski C.L."/>
            <person name="Crookes-Goodson W.J."/>
        </authorList>
    </citation>
    <scope>NUCLEOTIDE SEQUENCE [LARGE SCALE GENOMIC DNA]</scope>
    <source>
        <strain evidence="10 11">D216</strain>
    </source>
</reference>
<dbReference type="OrthoDB" id="3639251at2759"/>
<evidence type="ECO:0000256" key="6">
    <source>
        <dbReference type="ARBA" id="ARBA00037968"/>
    </source>
</evidence>
<gene>
    <name evidence="10" type="ORF">E0L32_006057</name>
</gene>
<keyword evidence="4 8" id="KW-1133">Transmembrane helix</keyword>
<dbReference type="InterPro" id="IPR011701">
    <property type="entry name" value="MFS"/>
</dbReference>
<dbReference type="AlphaFoldDB" id="A0A507B3E5"/>
<feature type="region of interest" description="Disordered" evidence="7">
    <location>
        <begin position="13"/>
        <end position="44"/>
    </location>
</feature>
<evidence type="ECO:0000259" key="9">
    <source>
        <dbReference type="PROSITE" id="PS50850"/>
    </source>
</evidence>
<evidence type="ECO:0000313" key="10">
    <source>
        <dbReference type="EMBL" id="TPX13586.1"/>
    </source>
</evidence>
<feature type="transmembrane region" description="Helical" evidence="8">
    <location>
        <begin position="398"/>
        <end position="421"/>
    </location>
</feature>
<feature type="transmembrane region" description="Helical" evidence="8">
    <location>
        <begin position="433"/>
        <end position="455"/>
    </location>
</feature>
<evidence type="ECO:0000256" key="7">
    <source>
        <dbReference type="SAM" id="MobiDB-lite"/>
    </source>
</evidence>
<protein>
    <recommendedName>
        <fullName evidence="9">Major facilitator superfamily (MFS) profile domain-containing protein</fullName>
    </recommendedName>
</protein>
<keyword evidence="2" id="KW-0813">Transport</keyword>
<feature type="transmembrane region" description="Helical" evidence="8">
    <location>
        <begin position="345"/>
        <end position="365"/>
    </location>
</feature>
<feature type="transmembrane region" description="Helical" evidence="8">
    <location>
        <begin position="236"/>
        <end position="259"/>
    </location>
</feature>
<dbReference type="RefSeq" id="XP_030995297.1">
    <property type="nucleotide sequence ID" value="XM_031140648.1"/>
</dbReference>
<dbReference type="Proteomes" id="UP000319257">
    <property type="component" value="Unassembled WGS sequence"/>
</dbReference>
<dbReference type="EMBL" id="SKBQ01000033">
    <property type="protein sequence ID" value="TPX13586.1"/>
    <property type="molecule type" value="Genomic_DNA"/>
</dbReference>
<comment type="caution">
    <text evidence="10">The sequence shown here is derived from an EMBL/GenBank/DDBJ whole genome shotgun (WGS) entry which is preliminary data.</text>
</comment>
<evidence type="ECO:0000256" key="1">
    <source>
        <dbReference type="ARBA" id="ARBA00004141"/>
    </source>
</evidence>
<organism evidence="10 11">
    <name type="scientific">Thyridium curvatum</name>
    <dbReference type="NCBI Taxonomy" id="1093900"/>
    <lineage>
        <taxon>Eukaryota</taxon>
        <taxon>Fungi</taxon>
        <taxon>Dikarya</taxon>
        <taxon>Ascomycota</taxon>
        <taxon>Pezizomycotina</taxon>
        <taxon>Sordariomycetes</taxon>
        <taxon>Sordariomycetidae</taxon>
        <taxon>Thyridiales</taxon>
        <taxon>Thyridiaceae</taxon>
        <taxon>Thyridium</taxon>
    </lineage>
</organism>
<name>A0A507B3E5_9PEZI</name>
<dbReference type="PROSITE" id="PS50850">
    <property type="entry name" value="MFS"/>
    <property type="match status" value="1"/>
</dbReference>
<keyword evidence="3 8" id="KW-0812">Transmembrane</keyword>
<dbReference type="InterPro" id="IPR020846">
    <property type="entry name" value="MFS_dom"/>
</dbReference>